<keyword evidence="1" id="KW-0732">Signal</keyword>
<dbReference type="Pfam" id="PF14905">
    <property type="entry name" value="OMP_b-brl_3"/>
    <property type="match status" value="1"/>
</dbReference>
<feature type="chain" id="PRO_5020282735" evidence="1">
    <location>
        <begin position="21"/>
        <end position="923"/>
    </location>
</feature>
<dbReference type="RefSeq" id="WP_133559139.1">
    <property type="nucleotide sequence ID" value="NZ_SNWM01000007.1"/>
</dbReference>
<evidence type="ECO:0000313" key="3">
    <source>
        <dbReference type="EMBL" id="TDO19302.1"/>
    </source>
</evidence>
<keyword evidence="4" id="KW-1185">Reference proteome</keyword>
<dbReference type="EMBL" id="SNWM01000007">
    <property type="protein sequence ID" value="TDO19302.1"/>
    <property type="molecule type" value="Genomic_DNA"/>
</dbReference>
<feature type="domain" description="Outer membrane protein beta-barrel" evidence="2">
    <location>
        <begin position="456"/>
        <end position="905"/>
    </location>
</feature>
<dbReference type="SUPFAM" id="SSF56935">
    <property type="entry name" value="Porins"/>
    <property type="match status" value="1"/>
</dbReference>
<name>A0A4R6IBI9_9SPHI</name>
<sequence length="923" mass="103337">MMKKILLALVLMFSTQLLFAQKGTVTGTLVDSTNHKNTLNYATVSVFKGADTVLTTYKLSDDKGIFKIPNLDLGIKYRLVINAWMYNILRMEITLTTAEPNLNLEKLFLSEKRNNLNEVVILSERPPIIVRKDTIEFNAESFKTLPSAVVEDLLKKLPGVAVAADGSIQVNGKSVSKILVDGKEFFGGDQQMATKNLPSNIIDKVMISDDPEAKRRDLDLLAGNTPQVINLKLKKAIKKGAFGKLYAGVGLKELYETGGIMNFFRDTTQVSVLAYSNNINKPGFSIGDVSRIGGFSRAGVNSVSIDGDVFSLNNVSFGGSSTGIQKSAGAGANFNTLTKGGIKLNGKYFFGQGDNLLEQLVNIDQNLGNDKLFSSTNTNKRSKSYSHNFGGKADWKIDSLTNFTFEPTVTLNLLRNLNNEQLESRNGSSELVNSGINSSRYTANNAEYSLLTSLWKDFKKSGRSFNTSVSITKRDNLSDNFNNSTTNFYDPVSTAFLDQLRDNNIRNFGIYLSTNYSEPISKKLSLRFAVNANYIDNENALYTFYKDPLNQAYDVAVPELSQTVAQSGYKANARINLRWKLNKDLSIQPGFVYNMISLENGFSSYPSFDQNFQFFAASLNINYKGYSFSYTPSFREPDVTYIQPVANNTNPFYVQLGNPNLLPARSHQINLNLYKYDTKRSLNYSLNANGALQNDAVIMERTIDQGIQTNKPVNADGIIRLHMNGSLNKDFKSAKRQFSIGGGFFGNFNRNIVSVNGLRSFARTYQIGPRANGRINLNDKMELGETYSVVYNKSAYDDSFYRDINFYTHSSETEFIVRLPKKMVWETTYRIQHSTQTVAGYNNDVKIWNAALTLLFMKNDRAQLKFAVNDILNANTRRYVNIIDNSVRDMRINNLGRHGLVTLTYNIQNFGGKVGGKDTFFKF</sequence>
<comment type="caution">
    <text evidence="3">The sequence shown here is derived from an EMBL/GenBank/DDBJ whole genome shotgun (WGS) entry which is preliminary data.</text>
</comment>
<protein>
    <submittedName>
        <fullName evidence="3">Outer membrane beta-barrel protein</fullName>
    </submittedName>
</protein>
<evidence type="ECO:0000256" key="1">
    <source>
        <dbReference type="SAM" id="SignalP"/>
    </source>
</evidence>
<gene>
    <name evidence="3" type="ORF">CLV32_4542</name>
</gene>
<proteinExistence type="predicted"/>
<dbReference type="Proteomes" id="UP000295499">
    <property type="component" value="Unassembled WGS sequence"/>
</dbReference>
<organism evidence="3 4">
    <name type="scientific">Pedobacter duraquae</name>
    <dbReference type="NCBI Taxonomy" id="425511"/>
    <lineage>
        <taxon>Bacteria</taxon>
        <taxon>Pseudomonadati</taxon>
        <taxon>Bacteroidota</taxon>
        <taxon>Sphingobacteriia</taxon>
        <taxon>Sphingobacteriales</taxon>
        <taxon>Sphingobacteriaceae</taxon>
        <taxon>Pedobacter</taxon>
    </lineage>
</organism>
<evidence type="ECO:0000259" key="2">
    <source>
        <dbReference type="Pfam" id="PF14905"/>
    </source>
</evidence>
<dbReference type="AlphaFoldDB" id="A0A4R6IBI9"/>
<accession>A0A4R6IBI9</accession>
<dbReference type="OrthoDB" id="1086219at2"/>
<reference evidence="3 4" key="1">
    <citation type="submission" date="2019-03" db="EMBL/GenBank/DDBJ databases">
        <title>Genomic Encyclopedia of Archaeal and Bacterial Type Strains, Phase II (KMG-II): from individual species to whole genera.</title>
        <authorList>
            <person name="Goeker M."/>
        </authorList>
    </citation>
    <scope>NUCLEOTIDE SEQUENCE [LARGE SCALE GENOMIC DNA]</scope>
    <source>
        <strain evidence="3 4">DSM 19034</strain>
    </source>
</reference>
<dbReference type="InterPro" id="IPR041700">
    <property type="entry name" value="OMP_b-brl_3"/>
</dbReference>
<feature type="signal peptide" evidence="1">
    <location>
        <begin position="1"/>
        <end position="20"/>
    </location>
</feature>
<evidence type="ECO:0000313" key="4">
    <source>
        <dbReference type="Proteomes" id="UP000295499"/>
    </source>
</evidence>